<sequence>MHNRGIEIALLAKPFPGDTGVLFDFHKLPADIPYRGQTAIDFASIKRALGMPNIESSSLCSPSGRALDHFSSLATLVDHAPLVLKTSESLEDATYHFASRSIAPATTPMFLRYLLAQTSAIEATSLFSTILTQVALVTSSFREGYCRSHRRSSNHILAQCMDFHLNNPSPSSSEMHLMVLNALQLVVALAMDSNSQQPPAHSSAAGGRGGERLRQTRMVIDSLIKVNIVATRLF</sequence>
<comment type="caution">
    <text evidence="1">The sequence shown here is derived from an EMBL/GenBank/DDBJ whole genome shotgun (WGS) entry which is preliminary data.</text>
</comment>
<accession>A0ABR1IMD2</accession>
<proteinExistence type="predicted"/>
<organism evidence="1 2">
    <name type="scientific">Marasmiellus scandens</name>
    <dbReference type="NCBI Taxonomy" id="2682957"/>
    <lineage>
        <taxon>Eukaryota</taxon>
        <taxon>Fungi</taxon>
        <taxon>Dikarya</taxon>
        <taxon>Basidiomycota</taxon>
        <taxon>Agaricomycotina</taxon>
        <taxon>Agaricomycetes</taxon>
        <taxon>Agaricomycetidae</taxon>
        <taxon>Agaricales</taxon>
        <taxon>Marasmiineae</taxon>
        <taxon>Omphalotaceae</taxon>
        <taxon>Marasmiellus</taxon>
    </lineage>
</organism>
<dbReference type="Proteomes" id="UP001498398">
    <property type="component" value="Unassembled WGS sequence"/>
</dbReference>
<gene>
    <name evidence="1" type="primary">MDN1_3</name>
    <name evidence="1" type="ORF">VKT23_019103</name>
</gene>
<name>A0ABR1IMD2_9AGAR</name>
<reference evidence="1 2" key="1">
    <citation type="submission" date="2024-01" db="EMBL/GenBank/DDBJ databases">
        <title>A draft genome for the cacao thread blight pathogen Marasmiellus scandens.</title>
        <authorList>
            <person name="Baruah I.K."/>
            <person name="Leung J."/>
            <person name="Bukari Y."/>
            <person name="Amoako-Attah I."/>
            <person name="Meinhardt L.W."/>
            <person name="Bailey B.A."/>
            <person name="Cohen S.P."/>
        </authorList>
    </citation>
    <scope>NUCLEOTIDE SEQUENCE [LARGE SCALE GENOMIC DNA]</scope>
    <source>
        <strain evidence="1 2">GH-19</strain>
    </source>
</reference>
<evidence type="ECO:0000313" key="1">
    <source>
        <dbReference type="EMBL" id="KAK7436549.1"/>
    </source>
</evidence>
<evidence type="ECO:0000313" key="2">
    <source>
        <dbReference type="Proteomes" id="UP001498398"/>
    </source>
</evidence>
<keyword evidence="2" id="KW-1185">Reference proteome</keyword>
<dbReference type="EMBL" id="JBANRG010000093">
    <property type="protein sequence ID" value="KAK7436549.1"/>
    <property type="molecule type" value="Genomic_DNA"/>
</dbReference>
<protein>
    <submittedName>
        <fullName evidence="1">AAA ATPase midasin</fullName>
    </submittedName>
</protein>